<dbReference type="Proteomes" id="UP000059680">
    <property type="component" value="Chromosome 2"/>
</dbReference>
<organism evidence="2 3">
    <name type="scientific">Oryza sativa subsp. japonica</name>
    <name type="common">Rice</name>
    <dbReference type="NCBI Taxonomy" id="39947"/>
    <lineage>
        <taxon>Eukaryota</taxon>
        <taxon>Viridiplantae</taxon>
        <taxon>Streptophyta</taxon>
        <taxon>Embryophyta</taxon>
        <taxon>Tracheophyta</taxon>
        <taxon>Spermatophyta</taxon>
        <taxon>Magnoliopsida</taxon>
        <taxon>Liliopsida</taxon>
        <taxon>Poales</taxon>
        <taxon>Poaceae</taxon>
        <taxon>BOP clade</taxon>
        <taxon>Oryzoideae</taxon>
        <taxon>Oryzeae</taxon>
        <taxon>Oryzinae</taxon>
        <taxon>Oryza</taxon>
        <taxon>Oryza sativa</taxon>
    </lineage>
</organism>
<reference evidence="3" key="1">
    <citation type="journal article" date="2005" name="Nature">
        <title>The map-based sequence of the rice genome.</title>
        <authorList>
            <consortium name="International rice genome sequencing project (IRGSP)"/>
            <person name="Matsumoto T."/>
            <person name="Wu J."/>
            <person name="Kanamori H."/>
            <person name="Katayose Y."/>
            <person name="Fujisawa M."/>
            <person name="Namiki N."/>
            <person name="Mizuno H."/>
            <person name="Yamamoto K."/>
            <person name="Antonio B.A."/>
            <person name="Baba T."/>
            <person name="Sakata K."/>
            <person name="Nagamura Y."/>
            <person name="Aoki H."/>
            <person name="Arikawa K."/>
            <person name="Arita K."/>
            <person name="Bito T."/>
            <person name="Chiden Y."/>
            <person name="Fujitsuka N."/>
            <person name="Fukunaka R."/>
            <person name="Hamada M."/>
            <person name="Harada C."/>
            <person name="Hayashi A."/>
            <person name="Hijishita S."/>
            <person name="Honda M."/>
            <person name="Hosokawa S."/>
            <person name="Ichikawa Y."/>
            <person name="Idonuma A."/>
            <person name="Iijima M."/>
            <person name="Ikeda M."/>
            <person name="Ikeno M."/>
            <person name="Ito K."/>
            <person name="Ito S."/>
            <person name="Ito T."/>
            <person name="Ito Y."/>
            <person name="Ito Y."/>
            <person name="Iwabuchi A."/>
            <person name="Kamiya K."/>
            <person name="Karasawa W."/>
            <person name="Kurita K."/>
            <person name="Katagiri S."/>
            <person name="Kikuta A."/>
            <person name="Kobayashi H."/>
            <person name="Kobayashi N."/>
            <person name="Machita K."/>
            <person name="Maehara T."/>
            <person name="Masukawa M."/>
            <person name="Mizubayashi T."/>
            <person name="Mukai Y."/>
            <person name="Nagasaki H."/>
            <person name="Nagata Y."/>
            <person name="Naito S."/>
            <person name="Nakashima M."/>
            <person name="Nakama Y."/>
            <person name="Nakamichi Y."/>
            <person name="Nakamura M."/>
            <person name="Meguro A."/>
            <person name="Negishi M."/>
            <person name="Ohta I."/>
            <person name="Ohta T."/>
            <person name="Okamoto M."/>
            <person name="Ono N."/>
            <person name="Saji S."/>
            <person name="Sakaguchi M."/>
            <person name="Sakai K."/>
            <person name="Shibata M."/>
            <person name="Shimokawa T."/>
            <person name="Song J."/>
            <person name="Takazaki Y."/>
            <person name="Terasawa K."/>
            <person name="Tsugane M."/>
            <person name="Tsuji K."/>
            <person name="Ueda S."/>
            <person name="Waki K."/>
            <person name="Yamagata H."/>
            <person name="Yamamoto M."/>
            <person name="Yamamoto S."/>
            <person name="Yamane H."/>
            <person name="Yoshiki S."/>
            <person name="Yoshihara R."/>
            <person name="Yukawa K."/>
            <person name="Zhong H."/>
            <person name="Yano M."/>
            <person name="Yuan Q."/>
            <person name="Ouyang S."/>
            <person name="Liu J."/>
            <person name="Jones K.M."/>
            <person name="Gansberger K."/>
            <person name="Moffat K."/>
            <person name="Hill J."/>
            <person name="Bera J."/>
            <person name="Fadrosh D."/>
            <person name="Jin S."/>
            <person name="Johri S."/>
            <person name="Kim M."/>
            <person name="Overton L."/>
            <person name="Reardon M."/>
            <person name="Tsitrin T."/>
            <person name="Vuong H."/>
            <person name="Weaver B."/>
            <person name="Ciecko A."/>
            <person name="Tallon L."/>
            <person name="Jackson J."/>
            <person name="Pai G."/>
            <person name="Aken S.V."/>
            <person name="Utterback T."/>
            <person name="Reidmuller S."/>
            <person name="Feldblyum T."/>
            <person name="Hsiao J."/>
            <person name="Zismann V."/>
            <person name="Iobst S."/>
            <person name="de Vazeille A.R."/>
            <person name="Buell C.R."/>
            <person name="Ying K."/>
            <person name="Li Y."/>
            <person name="Lu T."/>
            <person name="Huang Y."/>
            <person name="Zhao Q."/>
            <person name="Feng Q."/>
            <person name="Zhang L."/>
            <person name="Zhu J."/>
            <person name="Weng Q."/>
            <person name="Mu J."/>
            <person name="Lu Y."/>
            <person name="Fan D."/>
            <person name="Liu Y."/>
            <person name="Guan J."/>
            <person name="Zhang Y."/>
            <person name="Yu S."/>
            <person name="Liu X."/>
            <person name="Zhang Y."/>
            <person name="Hong G."/>
            <person name="Han B."/>
            <person name="Choisne N."/>
            <person name="Demange N."/>
            <person name="Orjeda G."/>
            <person name="Samain S."/>
            <person name="Cattolico L."/>
            <person name="Pelletier E."/>
            <person name="Couloux A."/>
            <person name="Segurens B."/>
            <person name="Wincker P."/>
            <person name="D'Hont A."/>
            <person name="Scarpelli C."/>
            <person name="Weissenbach J."/>
            <person name="Salanoubat M."/>
            <person name="Quetier F."/>
            <person name="Yu Y."/>
            <person name="Kim H.R."/>
            <person name="Rambo T."/>
            <person name="Currie J."/>
            <person name="Collura K."/>
            <person name="Luo M."/>
            <person name="Yang T."/>
            <person name="Ammiraju J.S.S."/>
            <person name="Engler F."/>
            <person name="Soderlund C."/>
            <person name="Wing R.A."/>
            <person name="Palmer L.E."/>
            <person name="de la Bastide M."/>
            <person name="Spiegel L."/>
            <person name="Nascimento L."/>
            <person name="Zutavern T."/>
            <person name="O'Shaughnessy A."/>
            <person name="Dike S."/>
            <person name="Dedhia N."/>
            <person name="Preston R."/>
            <person name="Balija V."/>
            <person name="McCombie W.R."/>
            <person name="Chow T."/>
            <person name="Chen H."/>
            <person name="Chung M."/>
            <person name="Chen C."/>
            <person name="Shaw J."/>
            <person name="Wu H."/>
            <person name="Hsiao K."/>
            <person name="Chao Y."/>
            <person name="Chu M."/>
            <person name="Cheng C."/>
            <person name="Hour A."/>
            <person name="Lee P."/>
            <person name="Lin S."/>
            <person name="Lin Y."/>
            <person name="Liou J."/>
            <person name="Liu S."/>
            <person name="Hsing Y."/>
            <person name="Raghuvanshi S."/>
            <person name="Mohanty A."/>
            <person name="Bharti A.K."/>
            <person name="Gaur A."/>
            <person name="Gupta V."/>
            <person name="Kumar D."/>
            <person name="Ravi V."/>
            <person name="Vij S."/>
            <person name="Kapur A."/>
            <person name="Khurana P."/>
            <person name="Khurana P."/>
            <person name="Khurana J.P."/>
            <person name="Tyagi A.K."/>
            <person name="Gaikwad K."/>
            <person name="Singh A."/>
            <person name="Dalal V."/>
            <person name="Srivastava S."/>
            <person name="Dixit A."/>
            <person name="Pal A.K."/>
            <person name="Ghazi I.A."/>
            <person name="Yadav M."/>
            <person name="Pandit A."/>
            <person name="Bhargava A."/>
            <person name="Sureshbabu K."/>
            <person name="Batra K."/>
            <person name="Sharma T.R."/>
            <person name="Mohapatra T."/>
            <person name="Singh N.K."/>
            <person name="Messing J."/>
            <person name="Nelson A.B."/>
            <person name="Fuks G."/>
            <person name="Kavchok S."/>
            <person name="Keizer G."/>
            <person name="Linton E."/>
            <person name="Llaca V."/>
            <person name="Song R."/>
            <person name="Tanyolac B."/>
            <person name="Young S."/>
            <person name="Ho-Il K."/>
            <person name="Hahn J.H."/>
            <person name="Sangsakoo G."/>
            <person name="Vanavichit A."/>
            <person name="de Mattos Luiz.A.T."/>
            <person name="Zimmer P.D."/>
            <person name="Malone G."/>
            <person name="Dellagostin O."/>
            <person name="de Oliveira A.C."/>
            <person name="Bevan M."/>
            <person name="Bancroft I."/>
            <person name="Minx P."/>
            <person name="Cordum H."/>
            <person name="Wilson R."/>
            <person name="Cheng Z."/>
            <person name="Jin W."/>
            <person name="Jiang J."/>
            <person name="Leong S.A."/>
            <person name="Iwama H."/>
            <person name="Gojobori T."/>
            <person name="Itoh T."/>
            <person name="Niimura Y."/>
            <person name="Fujii Y."/>
            <person name="Habara T."/>
            <person name="Sakai H."/>
            <person name="Sato Y."/>
            <person name="Wilson G."/>
            <person name="Kumar K."/>
            <person name="McCouch S."/>
            <person name="Juretic N."/>
            <person name="Hoen D."/>
            <person name="Wright S."/>
            <person name="Bruskiewich R."/>
            <person name="Bureau T."/>
            <person name="Miyao A."/>
            <person name="Hirochika H."/>
            <person name="Nishikawa T."/>
            <person name="Kadowaki K."/>
            <person name="Sugiura M."/>
            <person name="Burr B."/>
            <person name="Sasaki T."/>
        </authorList>
    </citation>
    <scope>NUCLEOTIDE SEQUENCE [LARGE SCALE GENOMIC DNA]</scope>
    <source>
        <strain evidence="3">cv. Nipponbare</strain>
    </source>
</reference>
<sequence>MQDTGAGRSRRRHSNSVRVGTVTRGPRPHPCAGRGEVTTLPAAARHDGGTPDEGGDPATAVEAVTNMSGEAVFVGMPVCV</sequence>
<dbReference type="AlphaFoldDB" id="A0A0N7KFS4"/>
<name>A0A0N7KFS4_ORYSJ</name>
<evidence type="ECO:0000313" key="2">
    <source>
        <dbReference type="EMBL" id="BAS80025.1"/>
    </source>
</evidence>
<feature type="region of interest" description="Disordered" evidence="1">
    <location>
        <begin position="1"/>
        <end position="57"/>
    </location>
</feature>
<keyword evidence="3" id="KW-1185">Reference proteome</keyword>
<gene>
    <name evidence="2" type="ordered locus">Os02g0645850</name>
    <name evidence="2" type="ORF">OSNPB_020645850</name>
</gene>
<proteinExistence type="predicted"/>
<evidence type="ECO:0000313" key="3">
    <source>
        <dbReference type="Proteomes" id="UP000059680"/>
    </source>
</evidence>
<reference evidence="2 3" key="2">
    <citation type="journal article" date="2013" name="Plant Cell Physiol.">
        <title>Rice Annotation Project Database (RAP-DB): an integrative and interactive database for rice genomics.</title>
        <authorList>
            <person name="Sakai H."/>
            <person name="Lee S.S."/>
            <person name="Tanaka T."/>
            <person name="Numa H."/>
            <person name="Kim J."/>
            <person name="Kawahara Y."/>
            <person name="Wakimoto H."/>
            <person name="Yang C.C."/>
            <person name="Iwamoto M."/>
            <person name="Abe T."/>
            <person name="Yamada Y."/>
            <person name="Muto A."/>
            <person name="Inokuchi H."/>
            <person name="Ikemura T."/>
            <person name="Matsumoto T."/>
            <person name="Sasaki T."/>
            <person name="Itoh T."/>
        </authorList>
    </citation>
    <scope>NUCLEOTIDE SEQUENCE [LARGE SCALE GENOMIC DNA]</scope>
    <source>
        <strain evidence="3">cv. Nipponbare</strain>
    </source>
</reference>
<evidence type="ECO:0000256" key="1">
    <source>
        <dbReference type="SAM" id="MobiDB-lite"/>
    </source>
</evidence>
<dbReference type="EMBL" id="AP014958">
    <property type="protein sequence ID" value="BAS80025.1"/>
    <property type="molecule type" value="Genomic_DNA"/>
</dbReference>
<protein>
    <submittedName>
        <fullName evidence="2">Os02g0645850 protein</fullName>
    </submittedName>
</protein>
<dbReference type="PaxDb" id="39947-A0A0N7KFS4"/>
<accession>A0A0N7KFS4</accession>
<dbReference type="InParanoid" id="A0A0N7KFS4"/>
<reference evidence="2 3" key="3">
    <citation type="journal article" date="2013" name="Rice">
        <title>Improvement of the Oryza sativa Nipponbare reference genome using next generation sequence and optical map data.</title>
        <authorList>
            <person name="Kawahara Y."/>
            <person name="de la Bastide M."/>
            <person name="Hamilton J.P."/>
            <person name="Kanamori H."/>
            <person name="McCombie W.R."/>
            <person name="Ouyang S."/>
            <person name="Schwartz D.C."/>
            <person name="Tanaka T."/>
            <person name="Wu J."/>
            <person name="Zhou S."/>
            <person name="Childs K.L."/>
            <person name="Davidson R.M."/>
            <person name="Lin H."/>
            <person name="Quesada-Ocampo L."/>
            <person name="Vaillancourt B."/>
            <person name="Sakai H."/>
            <person name="Lee S.S."/>
            <person name="Kim J."/>
            <person name="Numa H."/>
            <person name="Itoh T."/>
            <person name="Buell C.R."/>
            <person name="Matsumoto T."/>
        </authorList>
    </citation>
    <scope>NUCLEOTIDE SEQUENCE [LARGE SCALE GENOMIC DNA]</scope>
    <source>
        <strain evidence="3">cv. Nipponbare</strain>
    </source>
</reference>